<evidence type="ECO:0000256" key="1">
    <source>
        <dbReference type="SAM" id="SignalP"/>
    </source>
</evidence>
<dbReference type="STRING" id="641691.SAMN05421636_101502"/>
<evidence type="ECO:0000313" key="3">
    <source>
        <dbReference type="Proteomes" id="UP000199109"/>
    </source>
</evidence>
<keyword evidence="1" id="KW-0732">Signal</keyword>
<dbReference type="AlphaFoldDB" id="A0A1G6X210"/>
<keyword evidence="3" id="KW-1185">Reference proteome</keyword>
<dbReference type="SUPFAM" id="SSF52499">
    <property type="entry name" value="Isochorismatase-like hydrolases"/>
    <property type="match status" value="1"/>
</dbReference>
<dbReference type="Proteomes" id="UP000199109">
    <property type="component" value="Unassembled WGS sequence"/>
</dbReference>
<evidence type="ECO:0000313" key="2">
    <source>
        <dbReference type="EMBL" id="SDD71933.1"/>
    </source>
</evidence>
<dbReference type="OrthoDB" id="1246271at2"/>
<dbReference type="RefSeq" id="WP_091865333.1">
    <property type="nucleotide sequence ID" value="NZ_FNAO01000001.1"/>
</dbReference>
<name>A0A1G6X210_9FLAO</name>
<dbReference type="EMBL" id="FNAO01000001">
    <property type="protein sequence ID" value="SDD71933.1"/>
    <property type="molecule type" value="Genomic_DNA"/>
</dbReference>
<sequence>MTLKFFGTPSLLLTMAVMSLTAGCADDLDDSFYNKAGEIIAHPLPFEYTLSQYDGNHNIYLDKSHSTVVDAEKSALVLIDVWQNEFLDSLVIKNLNPLIKKFDAMGAKIIYAPSLEAPNENLLQLDSSIHLLNDDRMDVYLLENNIKNLFYVGFDTFYCVLDKENGIYSVRSRNKDLDLFLIDEGVLSYTKEMKDVAIELLKKNNVGIVKFDESPFYAMAPLNTIRDLFANTKDNIHEGNNFVTLFMSGSENQMIKQFEKELIGLNANYGTVVENKFYYRGTELSQPDYLKLLQDLGVNNLYFAGFYLNNEILWSDFGIRSLYIEVRYNKVKGLPWPYIVNDLAFIAPSEAMNPEIEKATIVNHCRIAHNIMSSTLIKGLKEAKTGGNQNLGKENKRPIL</sequence>
<feature type="signal peptide" evidence="1">
    <location>
        <begin position="1"/>
        <end position="24"/>
    </location>
</feature>
<reference evidence="2 3" key="1">
    <citation type="submission" date="2016-10" db="EMBL/GenBank/DDBJ databases">
        <authorList>
            <person name="de Groot N.N."/>
        </authorList>
    </citation>
    <scope>NUCLEOTIDE SEQUENCE [LARGE SCALE GENOMIC DNA]</scope>
    <source>
        <strain evidence="2 3">DSM 23421</strain>
    </source>
</reference>
<gene>
    <name evidence="2" type="ORF">SAMN05421636_101502</name>
</gene>
<organism evidence="2 3">
    <name type="scientific">Pricia antarctica</name>
    <dbReference type="NCBI Taxonomy" id="641691"/>
    <lineage>
        <taxon>Bacteria</taxon>
        <taxon>Pseudomonadati</taxon>
        <taxon>Bacteroidota</taxon>
        <taxon>Flavobacteriia</taxon>
        <taxon>Flavobacteriales</taxon>
        <taxon>Flavobacteriaceae</taxon>
        <taxon>Pricia</taxon>
    </lineage>
</organism>
<dbReference type="Gene3D" id="3.40.50.850">
    <property type="entry name" value="Isochorismatase-like"/>
    <property type="match status" value="1"/>
</dbReference>
<dbReference type="PROSITE" id="PS51257">
    <property type="entry name" value="PROKAR_LIPOPROTEIN"/>
    <property type="match status" value="1"/>
</dbReference>
<dbReference type="InterPro" id="IPR036380">
    <property type="entry name" value="Isochorismatase-like_sf"/>
</dbReference>
<proteinExistence type="predicted"/>
<feature type="chain" id="PRO_5011608747" evidence="1">
    <location>
        <begin position="25"/>
        <end position="400"/>
    </location>
</feature>
<protein>
    <submittedName>
        <fullName evidence="2">Uncharacterized protein</fullName>
    </submittedName>
</protein>
<accession>A0A1G6X210</accession>